<dbReference type="GO" id="GO:0008270">
    <property type="term" value="F:zinc ion binding"/>
    <property type="evidence" value="ECO:0007669"/>
    <property type="project" value="InterPro"/>
</dbReference>
<dbReference type="STRING" id="1056495.Calag_0657"/>
<dbReference type="GO" id="GO:0008237">
    <property type="term" value="F:metallopeptidase activity"/>
    <property type="evidence" value="ECO:0007669"/>
    <property type="project" value="UniProtKB-KW"/>
</dbReference>
<keyword evidence="5" id="KW-0862">Zinc</keyword>
<dbReference type="eggNOG" id="arCOG00458">
    <property type="taxonomic scope" value="Archaea"/>
</dbReference>
<evidence type="ECO:0000256" key="3">
    <source>
        <dbReference type="ARBA" id="ARBA00022723"/>
    </source>
</evidence>
<dbReference type="Proteomes" id="UP000010469">
    <property type="component" value="Chromosome"/>
</dbReference>
<dbReference type="AlphaFoldDB" id="L0A938"/>
<protein>
    <submittedName>
        <fullName evidence="7">Putative Zn-dependent protease</fullName>
    </submittedName>
</protein>
<dbReference type="Pfam" id="PF07998">
    <property type="entry name" value="Peptidase_M54"/>
    <property type="match status" value="1"/>
</dbReference>
<gene>
    <name evidence="7" type="ordered locus">Calag_0657</name>
</gene>
<comment type="cofactor">
    <cofactor evidence="1">
        <name>Zn(2+)</name>
        <dbReference type="ChEBI" id="CHEBI:29105"/>
    </cofactor>
</comment>
<keyword evidence="8" id="KW-1185">Reference proteome</keyword>
<dbReference type="GeneID" id="14211917"/>
<dbReference type="InterPro" id="IPR012091">
    <property type="entry name" value="Pept_M54_archaemetzncn_arc/bac"/>
</dbReference>
<dbReference type="EMBL" id="CP003378">
    <property type="protein sequence ID" value="AFZ70408.1"/>
    <property type="molecule type" value="Genomic_DNA"/>
</dbReference>
<evidence type="ECO:0000256" key="6">
    <source>
        <dbReference type="ARBA" id="ARBA00023049"/>
    </source>
</evidence>
<dbReference type="PANTHER" id="PTHR15910">
    <property type="entry name" value="ARCHAEMETZINCIN"/>
    <property type="match status" value="1"/>
</dbReference>
<dbReference type="OrthoDB" id="50281at2157"/>
<evidence type="ECO:0000256" key="5">
    <source>
        <dbReference type="ARBA" id="ARBA00022833"/>
    </source>
</evidence>
<dbReference type="InterPro" id="IPR024079">
    <property type="entry name" value="MetalloPept_cat_dom_sf"/>
</dbReference>
<reference evidence="8" key="1">
    <citation type="submission" date="2012-03" db="EMBL/GenBank/DDBJ databases">
        <title>Complete genome of Caldisphaera lagunensis DSM 15908.</title>
        <authorList>
            <person name="Lucas S."/>
            <person name="Copeland A."/>
            <person name="Lapidus A."/>
            <person name="Glavina del Rio T."/>
            <person name="Dalin E."/>
            <person name="Tice H."/>
            <person name="Bruce D."/>
            <person name="Goodwin L."/>
            <person name="Pitluck S."/>
            <person name="Peters L."/>
            <person name="Mikhailova N."/>
            <person name="Teshima H."/>
            <person name="Kyrpides N."/>
            <person name="Mavromatis K."/>
            <person name="Ivanova N."/>
            <person name="Brettin T."/>
            <person name="Detter J.C."/>
            <person name="Han C."/>
            <person name="Larimer F."/>
            <person name="Land M."/>
            <person name="Hauser L."/>
            <person name="Markowitz V."/>
            <person name="Cheng J.-F."/>
            <person name="Hugenholtz P."/>
            <person name="Woyke T."/>
            <person name="Wu D."/>
            <person name="Spring S."/>
            <person name="Schroeder M."/>
            <person name="Brambilla E."/>
            <person name="Klenk H.-P."/>
            <person name="Eisen J.A."/>
        </authorList>
    </citation>
    <scope>NUCLEOTIDE SEQUENCE [LARGE SCALE GENOMIC DNA]</scope>
    <source>
        <strain evidence="8">DSM 15908 / JCM 11604 / IC-154</strain>
    </source>
</reference>
<dbReference type="KEGG" id="clg:Calag_0657"/>
<dbReference type="Gene3D" id="3.40.390.10">
    <property type="entry name" value="Collagenase (Catalytic Domain)"/>
    <property type="match status" value="1"/>
</dbReference>
<evidence type="ECO:0000313" key="8">
    <source>
        <dbReference type="Proteomes" id="UP000010469"/>
    </source>
</evidence>
<evidence type="ECO:0000313" key="7">
    <source>
        <dbReference type="EMBL" id="AFZ70408.1"/>
    </source>
</evidence>
<dbReference type="InParanoid" id="L0A938"/>
<dbReference type="RefSeq" id="WP_015232306.1">
    <property type="nucleotide sequence ID" value="NC_019791.1"/>
</dbReference>
<organism evidence="7 8">
    <name type="scientific">Caldisphaera lagunensis (strain DSM 15908 / JCM 11604 / ANMR 0165 / IC-154)</name>
    <dbReference type="NCBI Taxonomy" id="1056495"/>
    <lineage>
        <taxon>Archaea</taxon>
        <taxon>Thermoproteota</taxon>
        <taxon>Thermoprotei</taxon>
        <taxon>Acidilobales</taxon>
        <taxon>Caldisphaeraceae</taxon>
        <taxon>Caldisphaera</taxon>
    </lineage>
</organism>
<keyword evidence="2 7" id="KW-0645">Protease</keyword>
<dbReference type="NCBIfam" id="NF033823">
    <property type="entry name" value="archmetzin"/>
    <property type="match status" value="1"/>
</dbReference>
<dbReference type="GO" id="GO:0006508">
    <property type="term" value="P:proteolysis"/>
    <property type="evidence" value="ECO:0007669"/>
    <property type="project" value="UniProtKB-KW"/>
</dbReference>
<evidence type="ECO:0000256" key="1">
    <source>
        <dbReference type="ARBA" id="ARBA00001947"/>
    </source>
</evidence>
<dbReference type="PANTHER" id="PTHR15910:SF1">
    <property type="entry name" value="ARCHAEMETZINCIN-2"/>
    <property type="match status" value="1"/>
</dbReference>
<dbReference type="CDD" id="cd11375">
    <property type="entry name" value="Peptidase_M54"/>
    <property type="match status" value="1"/>
</dbReference>
<keyword evidence="4" id="KW-0378">Hydrolase</keyword>
<keyword evidence="6" id="KW-0482">Metalloprotease</keyword>
<sequence>MIEILLQPIGDINLDDVDYIIQNIPNHFPFEIKIYPHLWSLQPPFNAYNINRMQYDAEIINKFLYDKYKEFLSKKSNFVLGVSMLDGYYFNLNFVFGLANIEMKVASIYTKRLKNFDQLKYRERILKESIHEIGHLFGLKHCNTYKCVMNFSNSVDDVDNKNPDFCDRCKLDIMQFYESTLRI</sequence>
<dbReference type="SUPFAM" id="SSF55486">
    <property type="entry name" value="Metalloproteases ('zincins'), catalytic domain"/>
    <property type="match status" value="1"/>
</dbReference>
<name>L0A938_CALLD</name>
<keyword evidence="3" id="KW-0479">Metal-binding</keyword>
<proteinExistence type="predicted"/>
<accession>L0A938</accession>
<dbReference type="PIRSF" id="PIRSF005785">
    <property type="entry name" value="Zn-prot_arch"/>
    <property type="match status" value="1"/>
</dbReference>
<evidence type="ECO:0000256" key="2">
    <source>
        <dbReference type="ARBA" id="ARBA00022670"/>
    </source>
</evidence>
<evidence type="ECO:0000256" key="4">
    <source>
        <dbReference type="ARBA" id="ARBA00022801"/>
    </source>
</evidence>
<dbReference type="HOGENOM" id="CLU_108521_2_0_2"/>
<dbReference type="InterPro" id="IPR012962">
    <property type="entry name" value="Pept_M54_archaemetzincn"/>
</dbReference>